<comment type="caution">
    <text evidence="2">The sequence shown here is derived from an EMBL/GenBank/DDBJ whole genome shotgun (WGS) entry which is preliminary data.</text>
</comment>
<sequence>MDIANLINPVDETPAWEPKRESKRVPKPEPDVTPSPHPAPTSPPAPTSASTSEPKPESESELEPKPQPQPESEPKPTETLGTTTKRKNPPSSTQPKAPPKRAKTPGDLSREWQRQFFQGAPLSEFKGITSGELLLGTTGYVPSQAPIQGQMMIEIIAAAPDQPLGGVIRMTGLPGGVQPGEEEMIGELGQVQDVFLFPLRHVEDVIIMRGKTIQREAWNIIIVPSHAVGAQPVRWFLPEMVSFSWTGNSMGREKTNLRLGGKAAKRLKEVEKDKKAANALLCVDVMEEALSEALEPYQKKVQKVDLIDEFTKSLRADVQATLSSAPELKGKPSGNIHVYPAGILFKSKSRTLYMPFRIIKSVTLTVAFCMKLNRLAGLSMDVRVLKQSREREADEAETKLWRGEITYIIFKKIDLRCVRTLKRWLEVAGVPKLELEKESYYEYAKNSITGDCVSYVLPPPSAKPLGGTGIMTK</sequence>
<accession>A0AAN6W9Y5</accession>
<feature type="compositionally biased region" description="Basic and acidic residues" evidence="1">
    <location>
        <begin position="17"/>
        <end position="30"/>
    </location>
</feature>
<evidence type="ECO:0000256" key="1">
    <source>
        <dbReference type="SAM" id="MobiDB-lite"/>
    </source>
</evidence>
<dbReference type="EMBL" id="MU866186">
    <property type="protein sequence ID" value="KAK4176757.1"/>
    <property type="molecule type" value="Genomic_DNA"/>
</dbReference>
<proteinExistence type="predicted"/>
<evidence type="ECO:0000313" key="2">
    <source>
        <dbReference type="EMBL" id="KAK4176757.1"/>
    </source>
</evidence>
<feature type="compositionally biased region" description="Basic and acidic residues" evidence="1">
    <location>
        <begin position="54"/>
        <end position="64"/>
    </location>
</feature>
<feature type="region of interest" description="Disordered" evidence="1">
    <location>
        <begin position="1"/>
        <end position="108"/>
    </location>
</feature>
<reference evidence="2" key="1">
    <citation type="journal article" date="2023" name="Mol. Phylogenet. Evol.">
        <title>Genome-scale phylogeny and comparative genomics of the fungal order Sordariales.</title>
        <authorList>
            <person name="Hensen N."/>
            <person name="Bonometti L."/>
            <person name="Westerberg I."/>
            <person name="Brannstrom I.O."/>
            <person name="Guillou S."/>
            <person name="Cros-Aarteil S."/>
            <person name="Calhoun S."/>
            <person name="Haridas S."/>
            <person name="Kuo A."/>
            <person name="Mondo S."/>
            <person name="Pangilinan J."/>
            <person name="Riley R."/>
            <person name="LaButti K."/>
            <person name="Andreopoulos B."/>
            <person name="Lipzen A."/>
            <person name="Chen C."/>
            <person name="Yan M."/>
            <person name="Daum C."/>
            <person name="Ng V."/>
            <person name="Clum A."/>
            <person name="Steindorff A."/>
            <person name="Ohm R.A."/>
            <person name="Martin F."/>
            <person name="Silar P."/>
            <person name="Natvig D.O."/>
            <person name="Lalanne C."/>
            <person name="Gautier V."/>
            <person name="Ament-Velasquez S.L."/>
            <person name="Kruys A."/>
            <person name="Hutchinson M.I."/>
            <person name="Powell A.J."/>
            <person name="Barry K."/>
            <person name="Miller A.N."/>
            <person name="Grigoriev I.V."/>
            <person name="Debuchy R."/>
            <person name="Gladieux P."/>
            <person name="Hiltunen Thoren M."/>
            <person name="Johannesson H."/>
        </authorList>
    </citation>
    <scope>NUCLEOTIDE SEQUENCE</scope>
    <source>
        <strain evidence="2">CBS 892.96</strain>
    </source>
</reference>
<name>A0AAN6W9Y5_9PEZI</name>
<protein>
    <submittedName>
        <fullName evidence="2">Uncharacterized protein</fullName>
    </submittedName>
</protein>
<feature type="compositionally biased region" description="Pro residues" evidence="1">
    <location>
        <begin position="31"/>
        <end position="46"/>
    </location>
</feature>
<dbReference type="AlphaFoldDB" id="A0AAN6W9Y5"/>
<evidence type="ECO:0000313" key="3">
    <source>
        <dbReference type="Proteomes" id="UP001302321"/>
    </source>
</evidence>
<organism evidence="2 3">
    <name type="scientific">Triangularia setosa</name>
    <dbReference type="NCBI Taxonomy" id="2587417"/>
    <lineage>
        <taxon>Eukaryota</taxon>
        <taxon>Fungi</taxon>
        <taxon>Dikarya</taxon>
        <taxon>Ascomycota</taxon>
        <taxon>Pezizomycotina</taxon>
        <taxon>Sordariomycetes</taxon>
        <taxon>Sordariomycetidae</taxon>
        <taxon>Sordariales</taxon>
        <taxon>Podosporaceae</taxon>
        <taxon>Triangularia</taxon>
    </lineage>
</organism>
<gene>
    <name evidence="2" type="ORF">QBC36DRAFT_300847</name>
</gene>
<reference evidence="2" key="2">
    <citation type="submission" date="2023-05" db="EMBL/GenBank/DDBJ databases">
        <authorList>
            <consortium name="Lawrence Berkeley National Laboratory"/>
            <person name="Steindorff A."/>
            <person name="Hensen N."/>
            <person name="Bonometti L."/>
            <person name="Westerberg I."/>
            <person name="Brannstrom I.O."/>
            <person name="Guillou S."/>
            <person name="Cros-Aarteil S."/>
            <person name="Calhoun S."/>
            <person name="Haridas S."/>
            <person name="Kuo A."/>
            <person name="Mondo S."/>
            <person name="Pangilinan J."/>
            <person name="Riley R."/>
            <person name="Labutti K."/>
            <person name="Andreopoulos B."/>
            <person name="Lipzen A."/>
            <person name="Chen C."/>
            <person name="Yanf M."/>
            <person name="Daum C."/>
            <person name="Ng V."/>
            <person name="Clum A."/>
            <person name="Ohm R."/>
            <person name="Martin F."/>
            <person name="Silar P."/>
            <person name="Natvig D."/>
            <person name="Lalanne C."/>
            <person name="Gautier V."/>
            <person name="Ament-Velasquez S.L."/>
            <person name="Kruys A."/>
            <person name="Hutchinson M.I."/>
            <person name="Powell A.J."/>
            <person name="Barry K."/>
            <person name="Miller A.N."/>
            <person name="Grigoriev I.V."/>
            <person name="Debuchy R."/>
            <person name="Gladieux P."/>
            <person name="Thoren M.H."/>
            <person name="Johannesson H."/>
        </authorList>
    </citation>
    <scope>NUCLEOTIDE SEQUENCE</scope>
    <source>
        <strain evidence="2">CBS 892.96</strain>
    </source>
</reference>
<dbReference type="Proteomes" id="UP001302321">
    <property type="component" value="Unassembled WGS sequence"/>
</dbReference>
<keyword evidence="3" id="KW-1185">Reference proteome</keyword>